<dbReference type="AlphaFoldDB" id="A0A4U1BR37"/>
<dbReference type="RefSeq" id="WP_136861930.1">
    <property type="nucleotide sequence ID" value="NZ_SWCJ01000002.1"/>
</dbReference>
<comment type="caution">
    <text evidence="1">The sequence shown here is derived from an EMBL/GenBank/DDBJ whole genome shotgun (WGS) entry which is preliminary data.</text>
</comment>
<reference evidence="1 2" key="1">
    <citation type="submission" date="2019-04" db="EMBL/GenBank/DDBJ databases">
        <authorList>
            <person name="Hwang J.C."/>
        </authorList>
    </citation>
    <scope>NUCLEOTIDE SEQUENCE [LARGE SCALE GENOMIC DNA]</scope>
    <source>
        <strain evidence="1 2">IMCC35002</strain>
    </source>
</reference>
<dbReference type="OrthoDB" id="6400548at2"/>
<accession>A0A4U1BR37</accession>
<keyword evidence="2" id="KW-1185">Reference proteome</keyword>
<organism evidence="1 2">
    <name type="scientific">Ferrimonas aestuarii</name>
    <dbReference type="NCBI Taxonomy" id="2569539"/>
    <lineage>
        <taxon>Bacteria</taxon>
        <taxon>Pseudomonadati</taxon>
        <taxon>Pseudomonadota</taxon>
        <taxon>Gammaproteobacteria</taxon>
        <taxon>Alteromonadales</taxon>
        <taxon>Ferrimonadaceae</taxon>
        <taxon>Ferrimonas</taxon>
    </lineage>
</organism>
<name>A0A4U1BR37_9GAMM</name>
<sequence length="427" mass="48458">MESNRLKETLLELDAWRRLSQPASGQHLIHQIGEALYRLQGWQWYALAECDGKTVRVRVLSEAGKPKANLSYPLEESPCRQLYHDSHDIGLMIYCNNVKRFPYWTLLQHLPIRSYLGMRLADTVDHRQYHLFALHSQLVEESALPRSLFTSACARVLNDLKHRQQRSALMQLQQVTECPSLSLALVDKEFRLRWASPGFSATLGSPVDGMLSLPVQQLFSKLDAHAFSLCQSYPISVTHPWQDEEGNPEYLQLKLSQVSDGYVIQLAKQGAQMATLAHQPNHLASRLEQELARLQRKGEVAALVFVDFRAGINAMHSHEHWQEFAIDQIASTVRKEDFVATLDRQVVLLTACFDNHGEVPRTQLTAITDKIDRVLSQNQIPSGFQGEHQIKIRLITSWDSDIDHLLSADNATDWRGKTANNGEVAIT</sequence>
<dbReference type="Proteomes" id="UP000305675">
    <property type="component" value="Unassembled WGS sequence"/>
</dbReference>
<evidence type="ECO:0000313" key="2">
    <source>
        <dbReference type="Proteomes" id="UP000305675"/>
    </source>
</evidence>
<dbReference type="EMBL" id="SWCJ01000002">
    <property type="protein sequence ID" value="TKB57284.1"/>
    <property type="molecule type" value="Genomic_DNA"/>
</dbReference>
<evidence type="ECO:0000313" key="1">
    <source>
        <dbReference type="EMBL" id="TKB57284.1"/>
    </source>
</evidence>
<gene>
    <name evidence="1" type="ORF">FCL42_03110</name>
</gene>
<proteinExistence type="predicted"/>
<protein>
    <submittedName>
        <fullName evidence="1">Uncharacterized protein</fullName>
    </submittedName>
</protein>